<reference evidence="2 3" key="1">
    <citation type="journal article" date="2024" name="IMA Fungus">
        <title>IMA Genome - F19 : A genome assembly and annotation guide to empower mycologists, including annotated draft genome sequences of Ceratocystis pirilliformis, Diaporthe australafricana, Fusarium ophioides, Paecilomyces lecythidis, and Sporothrix stenoceras.</title>
        <authorList>
            <person name="Aylward J."/>
            <person name="Wilson A.M."/>
            <person name="Visagie C.M."/>
            <person name="Spraker J."/>
            <person name="Barnes I."/>
            <person name="Buitendag C."/>
            <person name="Ceriani C."/>
            <person name="Del Mar Angel L."/>
            <person name="du Plessis D."/>
            <person name="Fuchs T."/>
            <person name="Gasser K."/>
            <person name="Kramer D."/>
            <person name="Li W."/>
            <person name="Munsamy K."/>
            <person name="Piso A."/>
            <person name="Price J.L."/>
            <person name="Sonnekus B."/>
            <person name="Thomas C."/>
            <person name="van der Nest A."/>
            <person name="van Dijk A."/>
            <person name="van Heerden A."/>
            <person name="van Vuuren N."/>
            <person name="Yilmaz N."/>
            <person name="Duong T.A."/>
            <person name="van der Merwe N.A."/>
            <person name="Wingfield M.J."/>
            <person name="Wingfield B.D."/>
        </authorList>
    </citation>
    <scope>NUCLEOTIDE SEQUENCE [LARGE SCALE GENOMIC DNA]</scope>
    <source>
        <strain evidence="2 3">CMW 18300</strain>
    </source>
</reference>
<dbReference type="EMBL" id="JAWRVE010000302">
    <property type="protein sequence ID" value="KAL1845592.1"/>
    <property type="molecule type" value="Genomic_DNA"/>
</dbReference>
<keyword evidence="3" id="KW-1185">Reference proteome</keyword>
<organism evidence="2 3">
    <name type="scientific">Diaporthe australafricana</name>
    <dbReference type="NCBI Taxonomy" id="127596"/>
    <lineage>
        <taxon>Eukaryota</taxon>
        <taxon>Fungi</taxon>
        <taxon>Dikarya</taxon>
        <taxon>Ascomycota</taxon>
        <taxon>Pezizomycotina</taxon>
        <taxon>Sordariomycetes</taxon>
        <taxon>Sordariomycetidae</taxon>
        <taxon>Diaporthales</taxon>
        <taxon>Diaporthaceae</taxon>
        <taxon>Diaporthe</taxon>
    </lineage>
</organism>
<evidence type="ECO:0000313" key="3">
    <source>
        <dbReference type="Proteomes" id="UP001583177"/>
    </source>
</evidence>
<sequence length="201" mass="22118">MAVNDGNDDKRPGRRPKASYKPIKIPKPIDVPDSCQTTPRGGLASPWMKLGYEMGLNLTAPRTPTDQPKENAPPVGSNVAFPNKSSLPQQKAGAPAPPALTPKRPKKVGAKNQTPSKGISSDSAESDISHWSSSRRNSSTRTEHSFECYSDNGNGWHPMPIKRSYSAGEEAYQYGARDDDEHDEFAETYDGDDTDARRRRY</sequence>
<accession>A0ABR3VUY9</accession>
<evidence type="ECO:0000313" key="2">
    <source>
        <dbReference type="EMBL" id="KAL1845592.1"/>
    </source>
</evidence>
<feature type="compositionally biased region" description="Low complexity" evidence="1">
    <location>
        <begin position="129"/>
        <end position="140"/>
    </location>
</feature>
<gene>
    <name evidence="2" type="ORF">Daus18300_014492</name>
</gene>
<name>A0ABR3VUY9_9PEZI</name>
<protein>
    <submittedName>
        <fullName evidence="2">Uncharacterized protein</fullName>
    </submittedName>
</protein>
<proteinExistence type="predicted"/>
<feature type="region of interest" description="Disordered" evidence="1">
    <location>
        <begin position="1"/>
        <end position="201"/>
    </location>
</feature>
<dbReference type="Proteomes" id="UP001583177">
    <property type="component" value="Unassembled WGS sequence"/>
</dbReference>
<evidence type="ECO:0000256" key="1">
    <source>
        <dbReference type="SAM" id="MobiDB-lite"/>
    </source>
</evidence>
<feature type="compositionally biased region" description="Polar residues" evidence="1">
    <location>
        <begin position="111"/>
        <end position="123"/>
    </location>
</feature>
<feature type="compositionally biased region" description="Acidic residues" evidence="1">
    <location>
        <begin position="178"/>
        <end position="193"/>
    </location>
</feature>
<comment type="caution">
    <text evidence="2">The sequence shown here is derived from an EMBL/GenBank/DDBJ whole genome shotgun (WGS) entry which is preliminary data.</text>
</comment>